<dbReference type="Proteomes" id="UP001151760">
    <property type="component" value="Unassembled WGS sequence"/>
</dbReference>
<protein>
    <submittedName>
        <fullName evidence="2">Uncharacterized protein</fullName>
    </submittedName>
</protein>
<organism evidence="2 3">
    <name type="scientific">Tanacetum coccineum</name>
    <dbReference type="NCBI Taxonomy" id="301880"/>
    <lineage>
        <taxon>Eukaryota</taxon>
        <taxon>Viridiplantae</taxon>
        <taxon>Streptophyta</taxon>
        <taxon>Embryophyta</taxon>
        <taxon>Tracheophyta</taxon>
        <taxon>Spermatophyta</taxon>
        <taxon>Magnoliopsida</taxon>
        <taxon>eudicotyledons</taxon>
        <taxon>Gunneridae</taxon>
        <taxon>Pentapetalae</taxon>
        <taxon>asterids</taxon>
        <taxon>campanulids</taxon>
        <taxon>Asterales</taxon>
        <taxon>Asteraceae</taxon>
        <taxon>Asteroideae</taxon>
        <taxon>Anthemideae</taxon>
        <taxon>Anthemidinae</taxon>
        <taxon>Tanacetum</taxon>
    </lineage>
</organism>
<gene>
    <name evidence="2" type="ORF">Tco_0623788</name>
</gene>
<dbReference type="EMBL" id="BQNB010008514">
    <property type="protein sequence ID" value="GJS50426.1"/>
    <property type="molecule type" value="Genomic_DNA"/>
</dbReference>
<accession>A0ABQ4WC69</accession>
<keyword evidence="3" id="KW-1185">Reference proteome</keyword>
<feature type="compositionally biased region" description="Basic and acidic residues" evidence="1">
    <location>
        <begin position="318"/>
        <end position="329"/>
    </location>
</feature>
<reference evidence="2" key="2">
    <citation type="submission" date="2022-01" db="EMBL/GenBank/DDBJ databases">
        <authorList>
            <person name="Yamashiro T."/>
            <person name="Shiraishi A."/>
            <person name="Satake H."/>
            <person name="Nakayama K."/>
        </authorList>
    </citation>
    <scope>NUCLEOTIDE SEQUENCE</scope>
</reference>
<feature type="compositionally biased region" description="Basic residues" evidence="1">
    <location>
        <begin position="339"/>
        <end position="348"/>
    </location>
</feature>
<sequence length="383" mass="42350">MSSSGCCELRMGQNHHHLRLIQSAPLHIIRLELSSSKSCSSFILFIHLELFHHRSWSHHLHHPELVLRVASGGGTPGCNPGEFLHLHSVNHLAKYPRALRAGLSFFMLPFVFGGKGIVPEAMAAYINYSFVNIDQREDKDNVHRILPFFVLGFVLNLKMKVLPQKICIINILLIVHYPQDLSFGKRRRLSDDGLPLRTFTLEGLLPLMCHLDCKANITSTNLKSASAGGTNAASKAIDPSSEIFLELFKKGECQLVGDVGCWSLACGWAGVIRGCTDTYNMDIGSYGVVMQSNHKPFAMSHKVRALLAGGGRRRNGGKGKERSVSERKVMGGTEEGNRRVKKKGKRGSRKGEGNNSQTSRLTFFIKFHGDSVGSSDVRKASFQ</sequence>
<proteinExistence type="predicted"/>
<name>A0ABQ4WC69_9ASTR</name>
<evidence type="ECO:0000313" key="2">
    <source>
        <dbReference type="EMBL" id="GJS50426.1"/>
    </source>
</evidence>
<comment type="caution">
    <text evidence="2">The sequence shown here is derived from an EMBL/GenBank/DDBJ whole genome shotgun (WGS) entry which is preliminary data.</text>
</comment>
<evidence type="ECO:0000313" key="3">
    <source>
        <dbReference type="Proteomes" id="UP001151760"/>
    </source>
</evidence>
<reference evidence="2" key="1">
    <citation type="journal article" date="2022" name="Int. J. Mol. Sci.">
        <title>Draft Genome of Tanacetum Coccineum: Genomic Comparison of Closely Related Tanacetum-Family Plants.</title>
        <authorList>
            <person name="Yamashiro T."/>
            <person name="Shiraishi A."/>
            <person name="Nakayama K."/>
            <person name="Satake H."/>
        </authorList>
    </citation>
    <scope>NUCLEOTIDE SEQUENCE</scope>
</reference>
<evidence type="ECO:0000256" key="1">
    <source>
        <dbReference type="SAM" id="MobiDB-lite"/>
    </source>
</evidence>
<feature type="region of interest" description="Disordered" evidence="1">
    <location>
        <begin position="308"/>
        <end position="357"/>
    </location>
</feature>